<dbReference type="Gene3D" id="3.40.50.2000">
    <property type="entry name" value="Glycogen Phosphorylase B"/>
    <property type="match status" value="1"/>
</dbReference>
<dbReference type="AlphaFoldDB" id="A0A317DKK9"/>
<comment type="caution">
    <text evidence="2">The sequence shown here is derived from an EMBL/GenBank/DDBJ whole genome shotgun (WGS) entry which is preliminary data.</text>
</comment>
<evidence type="ECO:0000313" key="2">
    <source>
        <dbReference type="EMBL" id="PWR15191.1"/>
    </source>
</evidence>
<dbReference type="RefSeq" id="WP_304598680.1">
    <property type="nucleotide sequence ID" value="NZ_QGKS01000192.1"/>
</dbReference>
<organism evidence="2 3">
    <name type="scientific">Micromonospora sicca</name>
    <dbReference type="NCBI Taxonomy" id="2202420"/>
    <lineage>
        <taxon>Bacteria</taxon>
        <taxon>Bacillati</taxon>
        <taxon>Actinomycetota</taxon>
        <taxon>Actinomycetes</taxon>
        <taxon>Micromonosporales</taxon>
        <taxon>Micromonosporaceae</taxon>
        <taxon>Micromonospora</taxon>
    </lineage>
</organism>
<protein>
    <submittedName>
        <fullName evidence="2">Oleandomycin glycosyltransferase</fullName>
    </submittedName>
</protein>
<dbReference type="CDD" id="cd03784">
    <property type="entry name" value="GT1_Gtf-like"/>
    <property type="match status" value="1"/>
</dbReference>
<dbReference type="EMBL" id="QGKS01000192">
    <property type="protein sequence ID" value="PWR15191.1"/>
    <property type="molecule type" value="Genomic_DNA"/>
</dbReference>
<dbReference type="InterPro" id="IPR010610">
    <property type="entry name" value="EryCIII-like_C"/>
</dbReference>
<name>A0A317DKK9_9ACTN</name>
<dbReference type="PANTHER" id="PTHR48050">
    <property type="entry name" value="STEROL 3-BETA-GLUCOSYLTRANSFERASE"/>
    <property type="match status" value="1"/>
</dbReference>
<dbReference type="Pfam" id="PF06722">
    <property type="entry name" value="EryCIII-like_C"/>
    <property type="match status" value="1"/>
</dbReference>
<dbReference type="InterPro" id="IPR002213">
    <property type="entry name" value="UDP_glucos_trans"/>
</dbReference>
<dbReference type="GO" id="GO:0017000">
    <property type="term" value="P:antibiotic biosynthetic process"/>
    <property type="evidence" value="ECO:0007669"/>
    <property type="project" value="UniProtKB-ARBA"/>
</dbReference>
<keyword evidence="2" id="KW-0808">Transferase</keyword>
<accession>A0A317DKK9</accession>
<proteinExistence type="predicted"/>
<feature type="domain" description="Erythromycin biosynthesis protein CIII-like C-terminal" evidence="1">
    <location>
        <begin position="34"/>
        <end position="153"/>
    </location>
</feature>
<dbReference type="GO" id="GO:0016758">
    <property type="term" value="F:hexosyltransferase activity"/>
    <property type="evidence" value="ECO:0007669"/>
    <property type="project" value="UniProtKB-ARBA"/>
</dbReference>
<sequence>SFPVDRLRDPVLYASLGTLFKADPRLLRGFAGALAPLGGTVIVSTGHTDPAALGPLPANVIAHRSVPQPEVLARAALFITHGGVNSVNEALYAGVPMLVVPQGADQMLVASRVVELDASLSIRTEDVDVEGVRALAQRLLDEPRFRAAVSTLQVAQRQAGGYSRAADELERYLQQAGRVTQPGAADLPPQG</sequence>
<evidence type="ECO:0000313" key="3">
    <source>
        <dbReference type="Proteomes" id="UP000246050"/>
    </source>
</evidence>
<evidence type="ECO:0000259" key="1">
    <source>
        <dbReference type="Pfam" id="PF06722"/>
    </source>
</evidence>
<gene>
    <name evidence="2" type="ORF">DKT69_12085</name>
</gene>
<reference evidence="2 3" key="1">
    <citation type="submission" date="2018-05" db="EMBL/GenBank/DDBJ databases">
        <title>Micromonosporas from Atacama Desert.</title>
        <authorList>
            <person name="Carro L."/>
            <person name="Golinska P."/>
            <person name="Klenk H.-P."/>
            <person name="Goodfellow M."/>
        </authorList>
    </citation>
    <scope>NUCLEOTIDE SEQUENCE [LARGE SCALE GENOMIC DNA]</scope>
    <source>
        <strain evidence="2 3">4G51</strain>
    </source>
</reference>
<dbReference type="InterPro" id="IPR050426">
    <property type="entry name" value="Glycosyltransferase_28"/>
</dbReference>
<feature type="non-terminal residue" evidence="2">
    <location>
        <position position="1"/>
    </location>
</feature>
<dbReference type="FunFam" id="3.40.50.2000:FF:000072">
    <property type="entry name" value="Glycosyl transferase"/>
    <property type="match status" value="1"/>
</dbReference>
<dbReference type="SUPFAM" id="SSF53756">
    <property type="entry name" value="UDP-Glycosyltransferase/glycogen phosphorylase"/>
    <property type="match status" value="1"/>
</dbReference>
<dbReference type="PANTHER" id="PTHR48050:SF13">
    <property type="entry name" value="STEROL 3-BETA-GLUCOSYLTRANSFERASE UGT80A2"/>
    <property type="match status" value="1"/>
</dbReference>
<dbReference type="Proteomes" id="UP000246050">
    <property type="component" value="Unassembled WGS sequence"/>
</dbReference>
<dbReference type="GO" id="GO:0008194">
    <property type="term" value="F:UDP-glycosyltransferase activity"/>
    <property type="evidence" value="ECO:0007669"/>
    <property type="project" value="InterPro"/>
</dbReference>